<dbReference type="STRING" id="553218.CAMRE0001_1793"/>
<comment type="caution">
    <text evidence="1">The sequence shown here is derived from an EMBL/GenBank/DDBJ whole genome shotgun (WGS) entry which is preliminary data.</text>
</comment>
<organism evidence="1 2">
    <name type="scientific">Campylobacter rectus RM3267</name>
    <dbReference type="NCBI Taxonomy" id="553218"/>
    <lineage>
        <taxon>Bacteria</taxon>
        <taxon>Pseudomonadati</taxon>
        <taxon>Campylobacterota</taxon>
        <taxon>Epsilonproteobacteria</taxon>
        <taxon>Campylobacterales</taxon>
        <taxon>Campylobacteraceae</taxon>
        <taxon>Campylobacter</taxon>
    </lineage>
</organism>
<protein>
    <submittedName>
        <fullName evidence="1">Uncharacterized protein</fullName>
    </submittedName>
</protein>
<evidence type="ECO:0000313" key="2">
    <source>
        <dbReference type="Proteomes" id="UP000003082"/>
    </source>
</evidence>
<name>B9CYH3_CAMRE</name>
<sequence length="44" mass="5155">MSLTPVINRGTKIWLRYRLAQILETVCSKLRDEVEAKSFSLIKF</sequence>
<evidence type="ECO:0000313" key="1">
    <source>
        <dbReference type="EMBL" id="EEF15083.1"/>
    </source>
</evidence>
<dbReference type="AlphaFoldDB" id="B9CYH3"/>
<proteinExistence type="predicted"/>
<accession>B9CYH3</accession>
<gene>
    <name evidence="1" type="ORF">CAMRE0001_1793</name>
</gene>
<dbReference type="Proteomes" id="UP000003082">
    <property type="component" value="Unassembled WGS sequence"/>
</dbReference>
<reference evidence="1 2" key="1">
    <citation type="submission" date="2008-08" db="EMBL/GenBank/DDBJ databases">
        <authorList>
            <person name="Madupu R."/>
            <person name="Durkin A.S."/>
            <person name="Torralba M."/>
            <person name="Methe B."/>
            <person name="Sutton G.G."/>
            <person name="Strausberg R.L."/>
            <person name="Nelson K.E."/>
        </authorList>
    </citation>
    <scope>NUCLEOTIDE SEQUENCE [LARGE SCALE GENOMIC DNA]</scope>
    <source>
        <strain evidence="1 2">RM3267</strain>
    </source>
</reference>
<keyword evidence="2" id="KW-1185">Reference proteome</keyword>
<dbReference type="EMBL" id="ACFU01000002">
    <property type="protein sequence ID" value="EEF15083.1"/>
    <property type="molecule type" value="Genomic_DNA"/>
</dbReference>